<accession>A0A1G6GUI4</accession>
<proteinExistence type="inferred from homology"/>
<dbReference type="RefSeq" id="WP_092746932.1">
    <property type="nucleotide sequence ID" value="NZ_FMYL01000002.1"/>
</dbReference>
<comment type="function">
    <text evidence="7">Functions as a peptidoglycan terminase that cleaves nascent peptidoglycan strands endolytically to terminate their elongation.</text>
</comment>
<dbReference type="HAMAP" id="MF_02065">
    <property type="entry name" value="MltG"/>
    <property type="match status" value="1"/>
</dbReference>
<comment type="subcellular location">
    <subcellularLocation>
        <location evidence="7">Cell inner membrane</location>
        <topology evidence="7">Single-pass membrane protein</topology>
    </subcellularLocation>
</comment>
<dbReference type="GO" id="GO:0008932">
    <property type="term" value="F:lytic endotransglycosylase activity"/>
    <property type="evidence" value="ECO:0007669"/>
    <property type="project" value="UniProtKB-UniRule"/>
</dbReference>
<keyword evidence="2 7" id="KW-0812">Transmembrane</keyword>
<evidence type="ECO:0000256" key="1">
    <source>
        <dbReference type="ARBA" id="ARBA00022475"/>
    </source>
</evidence>
<evidence type="ECO:0000256" key="3">
    <source>
        <dbReference type="ARBA" id="ARBA00022989"/>
    </source>
</evidence>
<evidence type="ECO:0000313" key="8">
    <source>
        <dbReference type="EMBL" id="SDB85667.1"/>
    </source>
</evidence>
<dbReference type="Proteomes" id="UP000242501">
    <property type="component" value="Unassembled WGS sequence"/>
</dbReference>
<dbReference type="GO" id="GO:0005886">
    <property type="term" value="C:plasma membrane"/>
    <property type="evidence" value="ECO:0007669"/>
    <property type="project" value="UniProtKB-SubCell"/>
</dbReference>
<keyword evidence="4 7" id="KW-0472">Membrane</keyword>
<dbReference type="EMBL" id="FMYL01000002">
    <property type="protein sequence ID" value="SDB85667.1"/>
    <property type="molecule type" value="Genomic_DNA"/>
</dbReference>
<dbReference type="FunFam" id="3.30.160.60:FF:000242">
    <property type="entry name" value="Endolytic murein transglycosylase"/>
    <property type="match status" value="1"/>
</dbReference>
<dbReference type="NCBIfam" id="TIGR00247">
    <property type="entry name" value="endolytic transglycosylase MltG"/>
    <property type="match status" value="1"/>
</dbReference>
<evidence type="ECO:0000256" key="2">
    <source>
        <dbReference type="ARBA" id="ARBA00022692"/>
    </source>
</evidence>
<keyword evidence="9" id="KW-1185">Reference proteome</keyword>
<dbReference type="GO" id="GO:0009252">
    <property type="term" value="P:peptidoglycan biosynthetic process"/>
    <property type="evidence" value="ECO:0007669"/>
    <property type="project" value="UniProtKB-UniRule"/>
</dbReference>
<evidence type="ECO:0000256" key="4">
    <source>
        <dbReference type="ARBA" id="ARBA00023136"/>
    </source>
</evidence>
<organism evidence="8 9">
    <name type="scientific">Acinetobacter boissieri</name>
    <dbReference type="NCBI Taxonomy" id="1219383"/>
    <lineage>
        <taxon>Bacteria</taxon>
        <taxon>Pseudomonadati</taxon>
        <taxon>Pseudomonadota</taxon>
        <taxon>Gammaproteobacteria</taxon>
        <taxon>Moraxellales</taxon>
        <taxon>Moraxellaceae</taxon>
        <taxon>Acinetobacter</taxon>
    </lineage>
</organism>
<gene>
    <name evidence="7" type="primary">mltG</name>
    <name evidence="8" type="ORF">SAMN05421733_102255</name>
</gene>
<keyword evidence="6 7" id="KW-0961">Cell wall biogenesis/degradation</keyword>
<dbReference type="InterPro" id="IPR003770">
    <property type="entry name" value="MLTG-like"/>
</dbReference>
<dbReference type="STRING" id="1219383.SAMN05421733_102255"/>
<dbReference type="AlphaFoldDB" id="A0A1G6GUI4"/>
<keyword evidence="5 7" id="KW-0456">Lyase</keyword>
<comment type="similarity">
    <text evidence="7">Belongs to the transglycosylase MltG family.</text>
</comment>
<keyword evidence="7" id="KW-0997">Cell inner membrane</keyword>
<dbReference type="EC" id="4.2.2.29" evidence="7"/>
<dbReference type="CDD" id="cd08010">
    <property type="entry name" value="MltG_like"/>
    <property type="match status" value="1"/>
</dbReference>
<dbReference type="GO" id="GO:0071555">
    <property type="term" value="P:cell wall organization"/>
    <property type="evidence" value="ECO:0007669"/>
    <property type="project" value="UniProtKB-KW"/>
</dbReference>
<dbReference type="PANTHER" id="PTHR30518">
    <property type="entry name" value="ENDOLYTIC MUREIN TRANSGLYCOSYLASE"/>
    <property type="match status" value="1"/>
</dbReference>
<keyword evidence="1 7" id="KW-1003">Cell membrane</keyword>
<feature type="site" description="Important for catalytic activity" evidence="7">
    <location>
        <position position="227"/>
    </location>
</feature>
<dbReference type="OrthoDB" id="9814591at2"/>
<dbReference type="Gene3D" id="3.30.160.60">
    <property type="entry name" value="Classic Zinc Finger"/>
    <property type="match status" value="1"/>
</dbReference>
<reference evidence="9" key="1">
    <citation type="submission" date="2016-09" db="EMBL/GenBank/DDBJ databases">
        <authorList>
            <person name="Varghese N."/>
            <person name="Submissions S."/>
        </authorList>
    </citation>
    <scope>NUCLEOTIDE SEQUENCE [LARGE SCALE GENOMIC DNA]</scope>
    <source>
        <strain evidence="9">ANC 4422</strain>
    </source>
</reference>
<name>A0A1G6GUI4_9GAMM</name>
<feature type="transmembrane region" description="Helical" evidence="7">
    <location>
        <begin position="14"/>
        <end position="35"/>
    </location>
</feature>
<protein>
    <recommendedName>
        <fullName evidence="7">Endolytic murein transglycosylase</fullName>
        <ecNumber evidence="7">4.2.2.29</ecNumber>
    </recommendedName>
    <alternativeName>
        <fullName evidence="7">Peptidoglycan lytic transglycosylase</fullName>
    </alternativeName>
    <alternativeName>
        <fullName evidence="7">Peptidoglycan polymerization terminase</fullName>
    </alternativeName>
</protein>
<evidence type="ECO:0000256" key="5">
    <source>
        <dbReference type="ARBA" id="ARBA00023239"/>
    </source>
</evidence>
<evidence type="ECO:0000256" key="6">
    <source>
        <dbReference type="ARBA" id="ARBA00023316"/>
    </source>
</evidence>
<dbReference type="PANTHER" id="PTHR30518:SF2">
    <property type="entry name" value="ENDOLYTIC MUREIN TRANSGLYCOSYLASE"/>
    <property type="match status" value="1"/>
</dbReference>
<keyword evidence="3 7" id="KW-1133">Transmembrane helix</keyword>
<dbReference type="Gene3D" id="3.30.1490.480">
    <property type="entry name" value="Endolytic murein transglycosylase"/>
    <property type="match status" value="1"/>
</dbReference>
<evidence type="ECO:0000256" key="7">
    <source>
        <dbReference type="HAMAP-Rule" id="MF_02065"/>
    </source>
</evidence>
<dbReference type="Pfam" id="PF02618">
    <property type="entry name" value="YceG"/>
    <property type="match status" value="1"/>
</dbReference>
<comment type="catalytic activity">
    <reaction evidence="7">
        <text>a peptidoglycan chain = a peptidoglycan chain with N-acetyl-1,6-anhydromuramyl-[peptide] at the reducing end + a peptidoglycan chain with N-acetylglucosamine at the non-reducing end.</text>
        <dbReference type="EC" id="4.2.2.29"/>
    </reaction>
</comment>
<evidence type="ECO:0000313" key="9">
    <source>
        <dbReference type="Proteomes" id="UP000242501"/>
    </source>
</evidence>
<sequence length="352" mass="39831">MVTKSLKTKVKKILTARVWLICFIVVAILMSSVIYKMSLGRVYPITANKQFVSINTGETYGGLIDKLAEQNKINFPFVLKLYRKLFIQSQLKAGVYEIHQGMTVKQVFDLMSDADNAQMNKIMVIDGTTSKQLIERLRKDPNVVKTVVNLPEAEMMKALAIPYQNLEGLLAPDTYFFMKGETDKKIILHLYHRQMDTLDHEWQNRAKGLPYKNKYEALIMASIVKRETSLDRELTQVSGVFARRLELGMRLQTDPTVIYGMGERYNGKITKQDLRTPTAYNTYTIAGLPPTPIALPDAKSINAVMHPDDSKNVYFVATGNGGHKFSENLTDHNQAVQDYLSVLRSKKDGATP</sequence>